<protein>
    <submittedName>
        <fullName evidence="1">Uncharacterized protein</fullName>
    </submittedName>
</protein>
<reference evidence="1 2" key="1">
    <citation type="submission" date="2013-09" db="EMBL/GenBank/DDBJ databases">
        <title>Whole genome sequencing of Halarchaeum acidiphilum strain MH1-52-1.</title>
        <authorList>
            <person name="Shimane Y."/>
            <person name="Minegishi H."/>
            <person name="Nishi S."/>
            <person name="Echigo A."/>
            <person name="Shuto A."/>
            <person name="Konishi M."/>
            <person name="Ito T."/>
            <person name="Ohkuma M."/>
            <person name="Ohta Y."/>
            <person name="Nagano Y."/>
            <person name="Tsubouchi T."/>
            <person name="Mori K."/>
            <person name="Usui K."/>
            <person name="Kamekura M."/>
            <person name="Usami R."/>
            <person name="Takaki Y."/>
            <person name="Hatada Y."/>
        </authorList>
    </citation>
    <scope>NUCLEOTIDE SEQUENCE [LARGE SCALE GENOMIC DNA]</scope>
    <source>
        <strain evidence="1 2">JCM 16109</strain>
    </source>
</reference>
<sequence length="39" mass="4456">MDDRNAESTIEAVLSNTYYEDYVSVLTIWDVLEVVEDTG</sequence>
<dbReference type="InterPro" id="IPR058703">
    <property type="entry name" value="PIN-containing"/>
</dbReference>
<dbReference type="Pfam" id="PF26425">
    <property type="entry name" value="PIN_halo"/>
    <property type="match status" value="1"/>
</dbReference>
<organism evidence="1 2">
    <name type="scientific">Halarchaeum acidiphilum MH1-52-1</name>
    <dbReference type="NCBI Taxonomy" id="1261545"/>
    <lineage>
        <taxon>Archaea</taxon>
        <taxon>Methanobacteriati</taxon>
        <taxon>Methanobacteriota</taxon>
        <taxon>Stenosarchaea group</taxon>
        <taxon>Halobacteria</taxon>
        <taxon>Halobacteriales</taxon>
        <taxon>Halobacteriaceae</taxon>
    </lineage>
</organism>
<gene>
    <name evidence="1" type="ORF">MBEHAL_2666</name>
</gene>
<evidence type="ECO:0000313" key="1">
    <source>
        <dbReference type="EMBL" id="GAD53906.1"/>
    </source>
</evidence>
<name>U2YHE8_9EURY</name>
<dbReference type="EMBL" id="BATA01000127">
    <property type="protein sequence ID" value="GAD53906.1"/>
    <property type="molecule type" value="Genomic_DNA"/>
</dbReference>
<dbReference type="AlphaFoldDB" id="U2YHE8"/>
<comment type="caution">
    <text evidence="1">The sequence shown here is derived from an EMBL/GenBank/DDBJ whole genome shotgun (WGS) entry which is preliminary data.</text>
</comment>
<proteinExistence type="predicted"/>
<keyword evidence="2" id="KW-1185">Reference proteome</keyword>
<dbReference type="Proteomes" id="UP000016986">
    <property type="component" value="Unassembled WGS sequence"/>
</dbReference>
<accession>U2YHE8</accession>
<evidence type="ECO:0000313" key="2">
    <source>
        <dbReference type="Proteomes" id="UP000016986"/>
    </source>
</evidence>